<feature type="region of interest" description="Disordered" evidence="1">
    <location>
        <begin position="179"/>
        <end position="399"/>
    </location>
</feature>
<feature type="compositionally biased region" description="Polar residues" evidence="1">
    <location>
        <begin position="373"/>
        <end position="391"/>
    </location>
</feature>
<protein>
    <submittedName>
        <fullName evidence="2">Uncharacterized protein</fullName>
    </submittedName>
</protein>
<dbReference type="EMBL" id="JARJCW010000020">
    <property type="protein sequence ID" value="KAJ7214046.1"/>
    <property type="molecule type" value="Genomic_DNA"/>
</dbReference>
<feature type="region of interest" description="Disordered" evidence="1">
    <location>
        <begin position="67"/>
        <end position="165"/>
    </location>
</feature>
<feature type="compositionally biased region" description="Gly residues" evidence="1">
    <location>
        <begin position="273"/>
        <end position="297"/>
    </location>
</feature>
<feature type="compositionally biased region" description="Gly residues" evidence="1">
    <location>
        <begin position="308"/>
        <end position="328"/>
    </location>
</feature>
<keyword evidence="3" id="KW-1185">Reference proteome</keyword>
<feature type="compositionally biased region" description="Low complexity" evidence="1">
    <location>
        <begin position="144"/>
        <end position="155"/>
    </location>
</feature>
<feature type="region of interest" description="Disordered" evidence="1">
    <location>
        <begin position="1"/>
        <end position="55"/>
    </location>
</feature>
<proteinExistence type="predicted"/>
<evidence type="ECO:0000313" key="3">
    <source>
        <dbReference type="Proteomes" id="UP001219525"/>
    </source>
</evidence>
<evidence type="ECO:0000313" key="2">
    <source>
        <dbReference type="EMBL" id="KAJ7214046.1"/>
    </source>
</evidence>
<sequence length="472" mass="46149">MASNPQNYDNHPRTTHTANPGYNNGYNPGAGEINQKPNDAQPGSTGEAMHPDHGHSAAHFAKDAHHNPTAMAGDQQGTMAGAQGYGARHVPGDDMNRPADTNGAGVDRALAGQSNVGGGRHGPGPEIYGTGTGHQQHFGAGAQSTTGHGPSTGPHGPSGLGTGSVNDATAAAQVGAGTQYDSSMAGRQGPVSAGAGMGTQYETGGPGSGAGHQHDHGLGHGGNVGAGASMGTQYEIAGPGSGAGHQHGHGLGHGGNDVGAGAGMGTQYETDGPGSGAGQQHGHGLGHGGNVGGGAAGMGTQYDSSEAGGPGAGAGQHGHGIGHGGNVGAGTQYDSSVTGRPGAGTDYQPGGNTDNHATGTAGVGHGQPLSHGNAATTNTAPVSSTQQQQEPRPSGGGVFVGKVEHAIGTILGNESLKAKGAMKESQARDANIRHSDLAQAAQLEREAGLRRERAVNHGAHPDNKIVGAAPKY</sequence>
<reference evidence="2" key="1">
    <citation type="submission" date="2023-03" db="EMBL/GenBank/DDBJ databases">
        <title>Massive genome expansion in bonnet fungi (Mycena s.s.) driven by repeated elements and novel gene families across ecological guilds.</title>
        <authorList>
            <consortium name="Lawrence Berkeley National Laboratory"/>
            <person name="Harder C.B."/>
            <person name="Miyauchi S."/>
            <person name="Viragh M."/>
            <person name="Kuo A."/>
            <person name="Thoen E."/>
            <person name="Andreopoulos B."/>
            <person name="Lu D."/>
            <person name="Skrede I."/>
            <person name="Drula E."/>
            <person name="Henrissat B."/>
            <person name="Morin E."/>
            <person name="Kohler A."/>
            <person name="Barry K."/>
            <person name="LaButti K."/>
            <person name="Morin E."/>
            <person name="Salamov A."/>
            <person name="Lipzen A."/>
            <person name="Mereny Z."/>
            <person name="Hegedus B."/>
            <person name="Baldrian P."/>
            <person name="Stursova M."/>
            <person name="Weitz H."/>
            <person name="Taylor A."/>
            <person name="Grigoriev I.V."/>
            <person name="Nagy L.G."/>
            <person name="Martin F."/>
            <person name="Kauserud H."/>
        </authorList>
    </citation>
    <scope>NUCLEOTIDE SEQUENCE</scope>
    <source>
        <strain evidence="2">9144</strain>
    </source>
</reference>
<dbReference type="Proteomes" id="UP001219525">
    <property type="component" value="Unassembled WGS sequence"/>
</dbReference>
<gene>
    <name evidence="2" type="ORF">GGX14DRAFT_542307</name>
</gene>
<feature type="compositionally biased region" description="Low complexity" evidence="1">
    <location>
        <begin position="18"/>
        <end position="31"/>
    </location>
</feature>
<feature type="compositionally biased region" description="Polar residues" evidence="1">
    <location>
        <begin position="35"/>
        <end position="44"/>
    </location>
</feature>
<organism evidence="2 3">
    <name type="scientific">Mycena pura</name>
    <dbReference type="NCBI Taxonomy" id="153505"/>
    <lineage>
        <taxon>Eukaryota</taxon>
        <taxon>Fungi</taxon>
        <taxon>Dikarya</taxon>
        <taxon>Basidiomycota</taxon>
        <taxon>Agaricomycotina</taxon>
        <taxon>Agaricomycetes</taxon>
        <taxon>Agaricomycetidae</taxon>
        <taxon>Agaricales</taxon>
        <taxon>Marasmiineae</taxon>
        <taxon>Mycenaceae</taxon>
        <taxon>Mycena</taxon>
    </lineage>
</organism>
<evidence type="ECO:0000256" key="1">
    <source>
        <dbReference type="SAM" id="MobiDB-lite"/>
    </source>
</evidence>
<comment type="caution">
    <text evidence="2">The sequence shown here is derived from an EMBL/GenBank/DDBJ whole genome shotgun (WGS) entry which is preliminary data.</text>
</comment>
<name>A0AAD6VMM7_9AGAR</name>
<dbReference type="AlphaFoldDB" id="A0AAD6VMM7"/>
<accession>A0AAD6VMM7</accession>
<feature type="compositionally biased region" description="Gly residues" evidence="1">
    <location>
        <begin position="239"/>
        <end position="264"/>
    </location>
</feature>